<reference evidence="2 3" key="1">
    <citation type="journal article" date="2008" name="J. Bacteriol.">
        <title>Genome sequence of a nephritogenic and highly transformable M49 strain of Streptococcus pyogenes.</title>
        <authorList>
            <person name="McShan W.M."/>
            <person name="Ferretti J.J."/>
            <person name="Karasawa T."/>
            <person name="Suvorov A.N."/>
            <person name="Lin S."/>
            <person name="Qin B."/>
            <person name="Jia H."/>
            <person name="Kenton S."/>
            <person name="Najar F."/>
            <person name="Wu H."/>
            <person name="Scott J."/>
            <person name="Roe B.A."/>
            <person name="Savic D.J."/>
        </authorList>
    </citation>
    <scope>NUCLEOTIDE SEQUENCE [LARGE SCALE GENOMIC DNA]</scope>
    <source>
        <strain evidence="2 3">NZ131</strain>
    </source>
</reference>
<proteinExistence type="inferred from homology"/>
<dbReference type="NCBIfam" id="NF003362">
    <property type="entry name" value="PRK04439.1-1"/>
    <property type="match status" value="1"/>
</dbReference>
<dbReference type="Pfam" id="PF01941">
    <property type="entry name" value="AdoMet_Synthase"/>
    <property type="match status" value="1"/>
</dbReference>
<dbReference type="EC" id="2.5.1.6" evidence="2"/>
<dbReference type="Gene3D" id="3.30.300.10">
    <property type="match status" value="1"/>
</dbReference>
<dbReference type="HOGENOM" id="CLU_057642_0_0_9"/>
<dbReference type="InterPro" id="IPR042543">
    <property type="entry name" value="AdoMet_synthase_2"/>
</dbReference>
<gene>
    <name evidence="2" type="ordered locus">Spy49_0455</name>
</gene>
<dbReference type="PANTHER" id="PTHR36697">
    <property type="entry name" value="S-ADENOSYLMETHIONINE SYNTHASE"/>
    <property type="match status" value="1"/>
</dbReference>
<dbReference type="AlphaFoldDB" id="A0A0H3BW88"/>
<dbReference type="Gene3D" id="3.30.300.340">
    <property type="entry name" value="S-adenosylmethionine synthetase, N-terminal domain"/>
    <property type="match status" value="1"/>
</dbReference>
<dbReference type="InterPro" id="IPR027790">
    <property type="entry name" value="AdoMet_synthase_2_family"/>
</dbReference>
<evidence type="ECO:0000256" key="1">
    <source>
        <dbReference type="ARBA" id="ARBA00006892"/>
    </source>
</evidence>
<dbReference type="PANTHER" id="PTHR36697:SF1">
    <property type="entry name" value="S-ADENOSYLMETHIONINE SYNTHASE"/>
    <property type="match status" value="1"/>
</dbReference>
<comment type="similarity">
    <text evidence="1">Belongs to the AdoMet synthetase 2 family.</text>
</comment>
<evidence type="ECO:0000313" key="3">
    <source>
        <dbReference type="Proteomes" id="UP000001039"/>
    </source>
</evidence>
<dbReference type="KEGG" id="soz:Spy49_0455"/>
<name>A0A0H3BW88_STRPZ</name>
<dbReference type="Gene3D" id="3.30.300.280">
    <property type="entry name" value="S-adenosylmethionine synthetase, C-terminal domain"/>
    <property type="match status" value="1"/>
</dbReference>
<sequence length="399" mass="45770">MDLKITNGFYDPSHLSYEVVERKGLGHPDTLADGIAEQIEIDYSLYCLDKFGVIPHHNFDKIIIRGGHSVQDFGGSDFIEPIKIIFLGRASKKCFNSSIPLFKIQKKAATKYLNRILPNLDVEIYVEFETLTSDFTTKTNWFSPEAIEDLPEYLDVPKANDTATMISYWPLTISEELALMIEGYFYKLDKNELPTPRFTKMGGDIKVMVVRNDLEYSIRINFPLISKFFNNDIESQLYVDKHVEKIKKYIEQKYKNISFSIDYHYYLTTTGSCIDFGEEGAVGRGNKTHGIISSFRPNTMEAPAGKNCTYFVGKVWGFLSDTIAKEIYEAFNTPCQIIMQLNIGSKLYRPTHLFIQTEESVDQERVLEIVNRHLNNGKQNTNLILSTQHFIPKTNVYDG</sequence>
<keyword evidence="2" id="KW-0808">Transferase</keyword>
<dbReference type="Proteomes" id="UP000001039">
    <property type="component" value="Chromosome"/>
</dbReference>
<dbReference type="GO" id="GO:0004478">
    <property type="term" value="F:methionine adenosyltransferase activity"/>
    <property type="evidence" value="ECO:0007669"/>
    <property type="project" value="UniProtKB-EC"/>
</dbReference>
<accession>A0A0H3BW88</accession>
<organism evidence="2 3">
    <name type="scientific">Streptococcus pyogenes serotype M49 (strain NZ131)</name>
    <dbReference type="NCBI Taxonomy" id="471876"/>
    <lineage>
        <taxon>Bacteria</taxon>
        <taxon>Bacillati</taxon>
        <taxon>Bacillota</taxon>
        <taxon>Bacilli</taxon>
        <taxon>Lactobacillales</taxon>
        <taxon>Streptococcaceae</taxon>
        <taxon>Streptococcus</taxon>
    </lineage>
</organism>
<dbReference type="InterPro" id="IPR042544">
    <property type="entry name" value="AdoMet_synthase_3"/>
</dbReference>
<protein>
    <submittedName>
        <fullName evidence="2">Archaeal S-adenosylmethionine synthetase</fullName>
        <ecNumber evidence="2">2.5.1.6</ecNumber>
    </submittedName>
</protein>
<dbReference type="EMBL" id="CP000829">
    <property type="protein sequence ID" value="ACI60786.1"/>
    <property type="molecule type" value="Genomic_DNA"/>
</dbReference>
<evidence type="ECO:0000313" key="2">
    <source>
        <dbReference type="EMBL" id="ACI60786.1"/>
    </source>
</evidence>